<organism evidence="1 2">
    <name type="scientific">Trichonephila clavata</name>
    <name type="common">Joro spider</name>
    <name type="synonym">Nephila clavata</name>
    <dbReference type="NCBI Taxonomy" id="2740835"/>
    <lineage>
        <taxon>Eukaryota</taxon>
        <taxon>Metazoa</taxon>
        <taxon>Ecdysozoa</taxon>
        <taxon>Arthropoda</taxon>
        <taxon>Chelicerata</taxon>
        <taxon>Arachnida</taxon>
        <taxon>Araneae</taxon>
        <taxon>Araneomorphae</taxon>
        <taxon>Entelegynae</taxon>
        <taxon>Araneoidea</taxon>
        <taxon>Nephilidae</taxon>
        <taxon>Trichonephila</taxon>
    </lineage>
</organism>
<keyword evidence="2" id="KW-1185">Reference proteome</keyword>
<evidence type="ECO:0000313" key="2">
    <source>
        <dbReference type="Proteomes" id="UP000887116"/>
    </source>
</evidence>
<dbReference type="AlphaFoldDB" id="A0A8X6GH28"/>
<accession>A0A8X6GH28</accession>
<protein>
    <submittedName>
        <fullName evidence="1">Histone-lysine N-methyltransferase SETMAR</fullName>
    </submittedName>
</protein>
<gene>
    <name evidence="1" type="primary">SETMAR_142</name>
    <name evidence="1" type="ORF">TNCT_664661</name>
</gene>
<proteinExistence type="predicted"/>
<dbReference type="OrthoDB" id="10017160at2759"/>
<dbReference type="EMBL" id="BMAO01015611">
    <property type="protein sequence ID" value="GFR02999.1"/>
    <property type="molecule type" value="Genomic_DNA"/>
</dbReference>
<dbReference type="Proteomes" id="UP000887116">
    <property type="component" value="Unassembled WGS sequence"/>
</dbReference>
<comment type="caution">
    <text evidence="1">The sequence shown here is derived from an EMBL/GenBank/DDBJ whole genome shotgun (WGS) entry which is preliminary data.</text>
</comment>
<reference evidence="1" key="1">
    <citation type="submission" date="2020-07" db="EMBL/GenBank/DDBJ databases">
        <title>Multicomponent nature underlies the extraordinary mechanical properties of spider dragline silk.</title>
        <authorList>
            <person name="Kono N."/>
            <person name="Nakamura H."/>
            <person name="Mori M."/>
            <person name="Yoshida Y."/>
            <person name="Ohtoshi R."/>
            <person name="Malay A.D."/>
            <person name="Moran D.A.P."/>
            <person name="Tomita M."/>
            <person name="Numata K."/>
            <person name="Arakawa K."/>
        </authorList>
    </citation>
    <scope>NUCLEOTIDE SEQUENCE</scope>
</reference>
<sequence length="79" mass="8897">MHRRMKAVYSLRHSGVVEWCKRFLEGCKLLEGDARHGQADRVITPDMTAGVNALVLDCRIIVNEIHRLLGISVGITRTI</sequence>
<evidence type="ECO:0000313" key="1">
    <source>
        <dbReference type="EMBL" id="GFR02999.1"/>
    </source>
</evidence>
<name>A0A8X6GH28_TRICU</name>